<protein>
    <submittedName>
        <fullName evidence="2">Uncharacterized protein</fullName>
    </submittedName>
</protein>
<accession>A0A318YMB9</accession>
<gene>
    <name evidence="2" type="ORF">BO87DRAFT_23094</name>
</gene>
<dbReference type="GeneID" id="37121222"/>
<organism evidence="2 3">
    <name type="scientific">Aspergillus neoniger (strain CBS 115656)</name>
    <dbReference type="NCBI Taxonomy" id="1448310"/>
    <lineage>
        <taxon>Eukaryota</taxon>
        <taxon>Fungi</taxon>
        <taxon>Dikarya</taxon>
        <taxon>Ascomycota</taxon>
        <taxon>Pezizomycotina</taxon>
        <taxon>Eurotiomycetes</taxon>
        <taxon>Eurotiomycetidae</taxon>
        <taxon>Eurotiales</taxon>
        <taxon>Aspergillaceae</taxon>
        <taxon>Aspergillus</taxon>
        <taxon>Aspergillus subgen. Circumdati</taxon>
    </lineage>
</organism>
<reference evidence="2" key="1">
    <citation type="submission" date="2016-12" db="EMBL/GenBank/DDBJ databases">
        <title>The genomes of Aspergillus section Nigri reveals drivers in fungal speciation.</title>
        <authorList>
            <consortium name="DOE Joint Genome Institute"/>
            <person name="Vesth T.C."/>
            <person name="Nybo J."/>
            <person name="Theobald S."/>
            <person name="Brandl J."/>
            <person name="Frisvad J.C."/>
            <person name="Nielsen K.F."/>
            <person name="Lyhne E.K."/>
            <person name="Kogle M.E."/>
            <person name="Kuo A."/>
            <person name="Riley R."/>
            <person name="Clum A."/>
            <person name="Nolan M."/>
            <person name="Lipzen A."/>
            <person name="Salamov A."/>
            <person name="Henrissat B."/>
            <person name="Wiebenga A."/>
            <person name="De Vries R.P."/>
            <person name="Grigoriev I.V."/>
            <person name="Mortensen U.H."/>
            <person name="Andersen M.R."/>
            <person name="Baker S.E."/>
        </authorList>
    </citation>
    <scope>NUCLEOTIDE SEQUENCE [LARGE SCALE GENOMIC DNA]</scope>
    <source>
        <strain evidence="2">CBS 115656</strain>
    </source>
</reference>
<proteinExistence type="predicted"/>
<evidence type="ECO:0000313" key="2">
    <source>
        <dbReference type="EMBL" id="PYH35761.1"/>
    </source>
</evidence>
<name>A0A318YMB9_ASPNB</name>
<dbReference type="EMBL" id="KZ821455">
    <property type="protein sequence ID" value="PYH35761.1"/>
    <property type="molecule type" value="Genomic_DNA"/>
</dbReference>
<evidence type="ECO:0000313" key="3">
    <source>
        <dbReference type="Proteomes" id="UP000247647"/>
    </source>
</evidence>
<keyword evidence="1" id="KW-1133">Transmembrane helix</keyword>
<keyword evidence="1" id="KW-0812">Transmembrane</keyword>
<dbReference type="AlphaFoldDB" id="A0A318YMB9"/>
<dbReference type="RefSeq" id="XP_025481239.1">
    <property type="nucleotide sequence ID" value="XM_025618766.1"/>
</dbReference>
<keyword evidence="1" id="KW-0472">Membrane</keyword>
<feature type="transmembrane region" description="Helical" evidence="1">
    <location>
        <begin position="23"/>
        <end position="42"/>
    </location>
</feature>
<evidence type="ECO:0000256" key="1">
    <source>
        <dbReference type="SAM" id="Phobius"/>
    </source>
</evidence>
<sequence length="54" mass="6013">MGIDGTATVGKENRSGKKTQPRVLLFLFLLFPHVIILDYYLFSPSLSVSSVRSI</sequence>
<dbReference type="Proteomes" id="UP000247647">
    <property type="component" value="Unassembled WGS sequence"/>
</dbReference>
<keyword evidence="3" id="KW-1185">Reference proteome</keyword>